<feature type="domain" description="Superoxide dismutase copper/zinc binding" evidence="6">
    <location>
        <begin position="79"/>
        <end position="234"/>
    </location>
</feature>
<name>A0ABU5YIW2_9MYCO</name>
<organism evidence="7 8">
    <name type="scientific">[Mycobacterium] zoologicum</name>
    <dbReference type="NCBI Taxonomy" id="2872311"/>
    <lineage>
        <taxon>Bacteria</taxon>
        <taxon>Bacillati</taxon>
        <taxon>Actinomycetota</taxon>
        <taxon>Actinomycetes</taxon>
        <taxon>Mycobacteriales</taxon>
        <taxon>Mycobacteriaceae</taxon>
        <taxon>Mycolicibacter</taxon>
    </lineage>
</organism>
<evidence type="ECO:0000259" key="6">
    <source>
        <dbReference type="Pfam" id="PF00080"/>
    </source>
</evidence>
<dbReference type="SUPFAM" id="SSF49329">
    <property type="entry name" value="Cu,Zn superoxide dismutase-like"/>
    <property type="match status" value="1"/>
</dbReference>
<dbReference type="PROSITE" id="PS51257">
    <property type="entry name" value="PROKAR_LIPOPROTEIN"/>
    <property type="match status" value="1"/>
</dbReference>
<dbReference type="PRINTS" id="PR00068">
    <property type="entry name" value="CUZNDISMTASE"/>
</dbReference>
<evidence type="ECO:0000256" key="1">
    <source>
        <dbReference type="ARBA" id="ARBA00010457"/>
    </source>
</evidence>
<dbReference type="InterPro" id="IPR036423">
    <property type="entry name" value="SOD-like_Cu/Zn_dom_sf"/>
</dbReference>
<dbReference type="RefSeq" id="WP_224864248.1">
    <property type="nucleotide sequence ID" value="NZ_JAYJJS010000005.1"/>
</dbReference>
<comment type="similarity">
    <text evidence="1 3">Belongs to the Cu-Zn superoxide dismutase family.</text>
</comment>
<proteinExistence type="inferred from homology"/>
<accession>A0ABU5YIW2</accession>
<feature type="chain" id="PRO_5045647771" description="Superoxide dismutase [Cu-Zn]" evidence="5">
    <location>
        <begin position="24"/>
        <end position="237"/>
    </location>
</feature>
<evidence type="ECO:0000256" key="2">
    <source>
        <dbReference type="ARBA" id="ARBA00024900"/>
    </source>
</evidence>
<keyword evidence="3" id="KW-0186">Copper</keyword>
<dbReference type="Proteomes" id="UP001299046">
    <property type="component" value="Unassembled WGS sequence"/>
</dbReference>
<dbReference type="PANTHER" id="PTHR10003">
    <property type="entry name" value="SUPEROXIDE DISMUTASE CU-ZN -RELATED"/>
    <property type="match status" value="1"/>
</dbReference>
<dbReference type="InterPro" id="IPR024134">
    <property type="entry name" value="SOD_Cu/Zn_/chaperone"/>
</dbReference>
<keyword evidence="5" id="KW-0732">Signal</keyword>
<feature type="signal peptide" evidence="5">
    <location>
        <begin position="1"/>
        <end position="23"/>
    </location>
</feature>
<feature type="region of interest" description="Disordered" evidence="4">
    <location>
        <begin position="27"/>
        <end position="65"/>
    </location>
</feature>
<dbReference type="InterPro" id="IPR001424">
    <property type="entry name" value="SOD_Cu_Zn_dom"/>
</dbReference>
<keyword evidence="3" id="KW-0862">Zinc</keyword>
<dbReference type="Gene3D" id="2.60.40.200">
    <property type="entry name" value="Superoxide dismutase, copper/zinc binding domain"/>
    <property type="match status" value="1"/>
</dbReference>
<dbReference type="EC" id="1.15.1.1" evidence="3"/>
<keyword evidence="8" id="KW-1185">Reference proteome</keyword>
<gene>
    <name evidence="7" type="ORF">KV112_09615</name>
</gene>
<evidence type="ECO:0000256" key="4">
    <source>
        <dbReference type="SAM" id="MobiDB-lite"/>
    </source>
</evidence>
<protein>
    <recommendedName>
        <fullName evidence="3">Superoxide dismutase [Cu-Zn]</fullName>
        <ecNumber evidence="3">1.15.1.1</ecNumber>
    </recommendedName>
</protein>
<reference evidence="7 8" key="1">
    <citation type="submission" date="2023-12" db="EMBL/GenBank/DDBJ databases">
        <title>Description of new species of Mycobacterium terrae complex isolated from sewage at the Sao Paulo Zoological Park Foundation in Brazil.</title>
        <authorList>
            <person name="Romagnoli C.L."/>
            <person name="Conceicao E.C."/>
            <person name="Machado E."/>
            <person name="Barreto L.B.P.F."/>
            <person name="Sharma A."/>
            <person name="Silva N.M."/>
            <person name="Marques L.E."/>
            <person name="Juliana M.A."/>
            <person name="Lourenco M.C.S."/>
            <person name="Digiampietri L.A."/>
            <person name="Suffys P.N."/>
            <person name="Viana-Niero C."/>
        </authorList>
    </citation>
    <scope>NUCLEOTIDE SEQUENCE [LARGE SCALE GENOMIC DNA]</scope>
    <source>
        <strain evidence="7 8">MYC123</strain>
    </source>
</reference>
<sequence>MVVSAHRRAFASVVFATPVVLLAACSPPNEQPSEVPGTTPSVWTASPAPSGAADEPGGSGGSDNLVAQLATPEGGRAATATFEFSKAGGKEFVTITVQTTSTGILKPGFHGLHIHGVGKCEADSVAPSGGAPGNFLSAGGHFQAPGHNEHPQSGDLTSLQVRSDGSALLVTTTDAFTKAELLDGDGTSLIIHADDDNFANIPAERYTQVNGTPGPDQTTLTTGDAGKRVACGVIGAG</sequence>
<dbReference type="NCBIfam" id="NF047631">
    <property type="entry name" value="SodCMycob"/>
    <property type="match status" value="1"/>
</dbReference>
<evidence type="ECO:0000313" key="8">
    <source>
        <dbReference type="Proteomes" id="UP001299046"/>
    </source>
</evidence>
<dbReference type="Pfam" id="PF00080">
    <property type="entry name" value="Sod_Cu"/>
    <property type="match status" value="1"/>
</dbReference>
<keyword evidence="3" id="KW-0560">Oxidoreductase</keyword>
<evidence type="ECO:0000313" key="7">
    <source>
        <dbReference type="EMBL" id="MEB3049985.1"/>
    </source>
</evidence>
<dbReference type="EMBL" id="JAYJJT010000009">
    <property type="protein sequence ID" value="MEB3049985.1"/>
    <property type="molecule type" value="Genomic_DNA"/>
</dbReference>
<dbReference type="PROSITE" id="PS00332">
    <property type="entry name" value="SOD_CU_ZN_2"/>
    <property type="match status" value="1"/>
</dbReference>
<comment type="cofactor">
    <cofactor evidence="3">
        <name>Cu cation</name>
        <dbReference type="ChEBI" id="CHEBI:23378"/>
    </cofactor>
    <text evidence="3">Binds 1 copper ion per subunit.</text>
</comment>
<comment type="caution">
    <text evidence="7">The sequence shown here is derived from an EMBL/GenBank/DDBJ whole genome shotgun (WGS) entry which is preliminary data.</text>
</comment>
<keyword evidence="3" id="KW-0479">Metal-binding</keyword>
<feature type="region of interest" description="Disordered" evidence="4">
    <location>
        <begin position="131"/>
        <end position="155"/>
    </location>
</feature>
<comment type="cofactor">
    <cofactor evidence="3">
        <name>Zn(2+)</name>
        <dbReference type="ChEBI" id="CHEBI:29105"/>
    </cofactor>
    <text evidence="3">Binds 1 zinc ion per subunit.</text>
</comment>
<comment type="catalytic activity">
    <reaction evidence="3">
        <text>2 superoxide + 2 H(+) = H2O2 + O2</text>
        <dbReference type="Rhea" id="RHEA:20696"/>
        <dbReference type="ChEBI" id="CHEBI:15378"/>
        <dbReference type="ChEBI" id="CHEBI:15379"/>
        <dbReference type="ChEBI" id="CHEBI:16240"/>
        <dbReference type="ChEBI" id="CHEBI:18421"/>
        <dbReference type="EC" id="1.15.1.1"/>
    </reaction>
</comment>
<evidence type="ECO:0000256" key="5">
    <source>
        <dbReference type="SAM" id="SignalP"/>
    </source>
</evidence>
<comment type="function">
    <text evidence="2">Destroys radicals which are normally produced within the cells and which are toxic to biological systems. May play a role in favoring mycobacterial survival in phagocytes.</text>
</comment>
<evidence type="ECO:0000256" key="3">
    <source>
        <dbReference type="RuleBase" id="RU000393"/>
    </source>
</evidence>
<dbReference type="InterPro" id="IPR018152">
    <property type="entry name" value="SOD_Cu/Zn_BS"/>
</dbReference>